<name>S7ZBW0_PENO1</name>
<dbReference type="EMBL" id="KB644408">
    <property type="protein sequence ID" value="EPS26181.1"/>
    <property type="molecule type" value="Genomic_DNA"/>
</dbReference>
<evidence type="ECO:0000313" key="1">
    <source>
        <dbReference type="EMBL" id="EPS26181.1"/>
    </source>
</evidence>
<sequence>MRDESVVDDTKAALASYEDPYHRPRCLLISLHTPIISLRMHPRDKRHIGKVVNELCPQRVRIKMCGGTDSQRIYYETRDLGLIAVRPNESPGGACGGPRER</sequence>
<dbReference type="Proteomes" id="UP000019376">
    <property type="component" value="Unassembled WGS sequence"/>
</dbReference>
<dbReference type="AlphaFoldDB" id="S7ZBW0"/>
<reference evidence="1 2" key="1">
    <citation type="journal article" date="2013" name="PLoS ONE">
        <title>Genomic and secretomic analyses reveal unique features of the lignocellulolytic enzyme system of Penicillium decumbens.</title>
        <authorList>
            <person name="Liu G."/>
            <person name="Zhang L."/>
            <person name="Wei X."/>
            <person name="Zou G."/>
            <person name="Qin Y."/>
            <person name="Ma L."/>
            <person name="Li J."/>
            <person name="Zheng H."/>
            <person name="Wang S."/>
            <person name="Wang C."/>
            <person name="Xun L."/>
            <person name="Zhao G.-P."/>
            <person name="Zhou Z."/>
            <person name="Qu Y."/>
        </authorList>
    </citation>
    <scope>NUCLEOTIDE SEQUENCE [LARGE SCALE GENOMIC DNA]</scope>
    <source>
        <strain evidence="2">114-2 / CGMCC 5302</strain>
    </source>
</reference>
<gene>
    <name evidence="1" type="ORF">PDE_01117</name>
</gene>
<dbReference type="HOGENOM" id="CLU_2292623_0_0_1"/>
<evidence type="ECO:0000313" key="2">
    <source>
        <dbReference type="Proteomes" id="UP000019376"/>
    </source>
</evidence>
<protein>
    <submittedName>
        <fullName evidence="1">Uncharacterized protein</fullName>
    </submittedName>
</protein>
<keyword evidence="2" id="KW-1185">Reference proteome</keyword>
<proteinExistence type="predicted"/>
<accession>S7ZBW0</accession>
<organism evidence="1 2">
    <name type="scientific">Penicillium oxalicum (strain 114-2 / CGMCC 5302)</name>
    <name type="common">Penicillium decumbens</name>
    <dbReference type="NCBI Taxonomy" id="933388"/>
    <lineage>
        <taxon>Eukaryota</taxon>
        <taxon>Fungi</taxon>
        <taxon>Dikarya</taxon>
        <taxon>Ascomycota</taxon>
        <taxon>Pezizomycotina</taxon>
        <taxon>Eurotiomycetes</taxon>
        <taxon>Eurotiomycetidae</taxon>
        <taxon>Eurotiales</taxon>
        <taxon>Aspergillaceae</taxon>
        <taxon>Penicillium</taxon>
    </lineage>
</organism>